<dbReference type="InterPro" id="IPR001584">
    <property type="entry name" value="Integrase_cat-core"/>
</dbReference>
<name>A0ABQ3V4U8_9CHLR</name>
<evidence type="ECO:0000259" key="2">
    <source>
        <dbReference type="PROSITE" id="PS50994"/>
    </source>
</evidence>
<dbReference type="EMBL" id="BNJG01000003">
    <property type="protein sequence ID" value="GHO59986.1"/>
    <property type="molecule type" value="Genomic_DNA"/>
</dbReference>
<dbReference type="SUPFAM" id="SSF53098">
    <property type="entry name" value="Ribonuclease H-like"/>
    <property type="match status" value="1"/>
</dbReference>
<reference evidence="3 4" key="1">
    <citation type="journal article" date="2021" name="Int. J. Syst. Evol. Microbiol.">
        <title>Reticulibacter mediterranei gen. nov., sp. nov., within the new family Reticulibacteraceae fam. nov., and Ktedonospora formicarum gen. nov., sp. nov., Ktedonobacter robiniae sp. nov., Dictyobacter formicarum sp. nov. and Dictyobacter arantiisoli sp. nov., belonging to the class Ktedonobacteria.</title>
        <authorList>
            <person name="Yabe S."/>
            <person name="Zheng Y."/>
            <person name="Wang C.M."/>
            <person name="Sakai Y."/>
            <person name="Abe K."/>
            <person name="Yokota A."/>
            <person name="Donadio S."/>
            <person name="Cavaletti L."/>
            <person name="Monciardini P."/>
        </authorList>
    </citation>
    <scope>NUCLEOTIDE SEQUENCE [LARGE SCALE GENOMIC DNA]</scope>
    <source>
        <strain evidence="3 4">SOSP1-30</strain>
    </source>
</reference>
<evidence type="ECO:0000256" key="1">
    <source>
        <dbReference type="SAM" id="MobiDB-lite"/>
    </source>
</evidence>
<gene>
    <name evidence="3" type="ORF">KSB_84610</name>
</gene>
<dbReference type="Proteomes" id="UP000654345">
    <property type="component" value="Unassembled WGS sequence"/>
</dbReference>
<sequence>MSQPVTFEPGIRYLFQGRGYQVVLILSGGMLVARNLETNALVSQRLAELWHHWQENTLEFAREGPNLDEQATTPLKTRSTFTELADLPPHLQEIARHRYQLIRPLLLLSSRQRTKEVVEARIQTYLSSLNPASAPHTPQPLEPEEHQTMLASSPHLAPFFDITPRTVSRWIRRYQESHEDIRSLVPSYHQRGPRHHRFSPLLEHFLQEAIKETYLTNVRAPVTHVITAFKKRIILENATRPAEEHLLAPGNMTIYRYIQRLDALDVDTARLGKAHAQRKHHQTQLGPLHTRPNQRAELDFARLDLLVVDPNDRLPIGRPTIAAIRDKYTGYPLGVFISFDPPSYRVAMECMLYAFLPKEHVQTQFHTQHAYLAFGIPEVLVVDNGMELDRDLELACLQLGIELQHMPVRKPWFKGSIERWFRTLNTDLIHVTPGTTFSHFLERGDYQSQHHACITLDKLWELLHLWIVDVYTQEVHRGVGGHPRGKGIPARLWEQALEEHFVPRLPPSRNDLLVLVSRTATRTIHHYGIEFEQLRYQDPKLAALRSKLARAKTYRSTHSAIARHREDEIKEGIVHIKYYPGDLSRIWVLDPFSNRYLEVEAVDKDYTQQLSLWKHRVIKRYVQEELKRQVNQQALVLAKARLQQCITDEIRLTRKLRTRQSMTRWWNEQVTTWINASTHAAAETFINTPVDTSQDGNREVTEEHAPLESSLEAEAMDPHYHSTTTTLAGVADLSAPLGDIQEQVFLQPDQNGQTPFEPFPPLSFEECTPFDKKQRPPRKSTTAPRHRRARQGQSSATAQEPEEHIPPLHTGQQEHTSELPLTSITELTTTITERQQSFGIAVRSTHWRS</sequence>
<dbReference type="InterPro" id="IPR012337">
    <property type="entry name" value="RNaseH-like_sf"/>
</dbReference>
<feature type="region of interest" description="Disordered" evidence="1">
    <location>
        <begin position="687"/>
        <end position="713"/>
    </location>
</feature>
<comment type="caution">
    <text evidence="3">The sequence shown here is derived from an EMBL/GenBank/DDBJ whole genome shotgun (WGS) entry which is preliminary data.</text>
</comment>
<proteinExistence type="predicted"/>
<dbReference type="Gene3D" id="3.30.420.10">
    <property type="entry name" value="Ribonuclease H-like superfamily/Ribonuclease H"/>
    <property type="match status" value="1"/>
</dbReference>
<evidence type="ECO:0000313" key="4">
    <source>
        <dbReference type="Proteomes" id="UP000654345"/>
    </source>
</evidence>
<dbReference type="Pfam" id="PF09299">
    <property type="entry name" value="Mu-transpos_C"/>
    <property type="match status" value="1"/>
</dbReference>
<organism evidence="3 4">
    <name type="scientific">Ktedonobacter robiniae</name>
    <dbReference type="NCBI Taxonomy" id="2778365"/>
    <lineage>
        <taxon>Bacteria</taxon>
        <taxon>Bacillati</taxon>
        <taxon>Chloroflexota</taxon>
        <taxon>Ktedonobacteria</taxon>
        <taxon>Ktedonobacterales</taxon>
        <taxon>Ktedonobacteraceae</taxon>
        <taxon>Ktedonobacter</taxon>
    </lineage>
</organism>
<accession>A0ABQ3V4U8</accession>
<protein>
    <recommendedName>
        <fullName evidence="2">Integrase catalytic domain-containing protein</fullName>
    </recommendedName>
</protein>
<dbReference type="InterPro" id="IPR015378">
    <property type="entry name" value="Transposase-like_Mu_C"/>
</dbReference>
<feature type="region of interest" description="Disordered" evidence="1">
    <location>
        <begin position="749"/>
        <end position="819"/>
    </location>
</feature>
<dbReference type="PROSITE" id="PS50994">
    <property type="entry name" value="INTEGRASE"/>
    <property type="match status" value="1"/>
</dbReference>
<keyword evidence="4" id="KW-1185">Reference proteome</keyword>
<feature type="compositionally biased region" description="Basic and acidic residues" evidence="1">
    <location>
        <begin position="696"/>
        <end position="706"/>
    </location>
</feature>
<dbReference type="RefSeq" id="WP_201376109.1">
    <property type="nucleotide sequence ID" value="NZ_BNJG01000003.1"/>
</dbReference>
<feature type="domain" description="Integrase catalytic" evidence="2">
    <location>
        <begin position="288"/>
        <end position="497"/>
    </location>
</feature>
<dbReference type="InterPro" id="IPR036397">
    <property type="entry name" value="RNaseH_sf"/>
</dbReference>
<evidence type="ECO:0000313" key="3">
    <source>
        <dbReference type="EMBL" id="GHO59986.1"/>
    </source>
</evidence>